<dbReference type="PANTHER" id="PTHR47371:SF3">
    <property type="entry name" value="PHOSPHOGLYCEROL TRANSFERASE I"/>
    <property type="match status" value="1"/>
</dbReference>
<dbReference type="InterPro" id="IPR017850">
    <property type="entry name" value="Alkaline_phosphatase_core_sf"/>
</dbReference>
<reference evidence="8 9" key="1">
    <citation type="submission" date="2017-09" db="EMBL/GenBank/DDBJ databases">
        <title>Large-scale bioinformatics analysis of Bacillus genomes uncovers conserved roles of natural products in bacterial physiology.</title>
        <authorList>
            <consortium name="Agbiome Team Llc"/>
            <person name="Bleich R.M."/>
            <person name="Grubbs K.J."/>
            <person name="Santa Maria K.C."/>
            <person name="Allen S.E."/>
            <person name="Farag S."/>
            <person name="Shank E.A."/>
            <person name="Bowers A."/>
        </authorList>
    </citation>
    <scope>NUCLEOTIDE SEQUENCE [LARGE SCALE GENOMIC DNA]</scope>
    <source>
        <strain evidence="8 9">AFS092789</strain>
    </source>
</reference>
<protein>
    <recommendedName>
        <fullName evidence="7">Sulfatase N-terminal domain-containing protein</fullName>
    </recommendedName>
</protein>
<evidence type="ECO:0000256" key="5">
    <source>
        <dbReference type="ARBA" id="ARBA00022989"/>
    </source>
</evidence>
<evidence type="ECO:0000256" key="6">
    <source>
        <dbReference type="ARBA" id="ARBA00023136"/>
    </source>
</evidence>
<sequence>MNKKANLILLVPLFFIASLFLRDKEIHMPFLDKKKPNLIVVQMEAFQSFVLEKDINGKEITPNLNALIKDGVYFPNFYLQNGAGSTSDAEFMFNTSLYPLKPPLVATTGASLQEFNSLPRLLKDEGYKALTFHTNRAVFWNRKELYSALGFDKYYDKKDFEEKDVMAFGSSDEVLYEGTAKILGKQDEPFYAHVISMSGHYPFVLPSKLRTFDLPENYKGTMVGDYIEAAHYADAALGQFIQDLKNSGKWDNTIFAVYGDHRGIEPVFQNKKDEQAMKNLLGRKYDEVDALKVPFIIHAPDLKAEKIERVGGHLDMMPTIASLLDVSLNKKEVFGQNLFENNTHVVGERGHYAPEGTFVAEGKYFNPETKTVIDIKTHQKETGDIKKYQKIEKELLSRFKESDNVIAGLPLKKESFGRELTITEKTTLYTEPNEKSKTNQTIPANTTVDSFDSKAGNWYSIKLNKKEYWIKIKNPILEGWSFVKVNGEIPLYKEPNKKEKPVMTVKSQNLFVSEEWIGKGWYRVFTWAGKDLWAKVE</sequence>
<dbReference type="Proteomes" id="UP000219922">
    <property type="component" value="Unassembled WGS sequence"/>
</dbReference>
<dbReference type="Gene3D" id="2.30.30.40">
    <property type="entry name" value="SH3 Domains"/>
    <property type="match status" value="1"/>
</dbReference>
<comment type="caution">
    <text evidence="8">The sequence shown here is derived from an EMBL/GenBank/DDBJ whole genome shotgun (WGS) entry which is preliminary data.</text>
</comment>
<name>A0A9X6XV54_BACCE</name>
<dbReference type="SUPFAM" id="SSF53649">
    <property type="entry name" value="Alkaline phosphatase-like"/>
    <property type="match status" value="1"/>
</dbReference>
<comment type="subcellular location">
    <subcellularLocation>
        <location evidence="1">Cell membrane</location>
        <topology evidence="1">Multi-pass membrane protein</topology>
    </subcellularLocation>
</comment>
<feature type="domain" description="Sulfatase N-terminal" evidence="7">
    <location>
        <begin position="36"/>
        <end position="326"/>
    </location>
</feature>
<dbReference type="EMBL" id="NVMX01000221">
    <property type="protein sequence ID" value="PDZ94294.1"/>
    <property type="molecule type" value="Genomic_DNA"/>
</dbReference>
<evidence type="ECO:0000256" key="2">
    <source>
        <dbReference type="ARBA" id="ARBA00004936"/>
    </source>
</evidence>
<proteinExistence type="predicted"/>
<keyword evidence="5" id="KW-1133">Transmembrane helix</keyword>
<keyword evidence="6" id="KW-0472">Membrane</keyword>
<dbReference type="InterPro" id="IPR050448">
    <property type="entry name" value="OpgB/LTA_synthase_biosynth"/>
</dbReference>
<dbReference type="GO" id="GO:0005886">
    <property type="term" value="C:plasma membrane"/>
    <property type="evidence" value="ECO:0007669"/>
    <property type="project" value="UniProtKB-SubCell"/>
</dbReference>
<gene>
    <name evidence="8" type="ORF">CON36_34600</name>
</gene>
<accession>A0A9X6XV54</accession>
<evidence type="ECO:0000256" key="4">
    <source>
        <dbReference type="ARBA" id="ARBA00022692"/>
    </source>
</evidence>
<dbReference type="PANTHER" id="PTHR47371">
    <property type="entry name" value="LIPOTEICHOIC ACID SYNTHASE"/>
    <property type="match status" value="1"/>
</dbReference>
<evidence type="ECO:0000259" key="7">
    <source>
        <dbReference type="Pfam" id="PF00884"/>
    </source>
</evidence>
<evidence type="ECO:0000256" key="1">
    <source>
        <dbReference type="ARBA" id="ARBA00004651"/>
    </source>
</evidence>
<dbReference type="InterPro" id="IPR000917">
    <property type="entry name" value="Sulfatase_N"/>
</dbReference>
<dbReference type="AlphaFoldDB" id="A0A9X6XV54"/>
<keyword evidence="4" id="KW-0812">Transmembrane</keyword>
<evidence type="ECO:0000256" key="3">
    <source>
        <dbReference type="ARBA" id="ARBA00022475"/>
    </source>
</evidence>
<dbReference type="CDD" id="cd16015">
    <property type="entry name" value="LTA_synthase"/>
    <property type="match status" value="1"/>
</dbReference>
<dbReference type="RefSeq" id="WP_098007135.1">
    <property type="nucleotide sequence ID" value="NZ_NVMX01000221.1"/>
</dbReference>
<evidence type="ECO:0000313" key="9">
    <source>
        <dbReference type="Proteomes" id="UP000219922"/>
    </source>
</evidence>
<organism evidence="8 9">
    <name type="scientific">Bacillus cereus</name>
    <dbReference type="NCBI Taxonomy" id="1396"/>
    <lineage>
        <taxon>Bacteria</taxon>
        <taxon>Bacillati</taxon>
        <taxon>Bacillota</taxon>
        <taxon>Bacilli</taxon>
        <taxon>Bacillales</taxon>
        <taxon>Bacillaceae</taxon>
        <taxon>Bacillus</taxon>
        <taxon>Bacillus cereus group</taxon>
    </lineage>
</organism>
<dbReference type="Gene3D" id="3.30.1120.170">
    <property type="match status" value="1"/>
</dbReference>
<comment type="pathway">
    <text evidence="2">Cell wall biogenesis; lipoteichoic acid biosynthesis.</text>
</comment>
<dbReference type="Gene3D" id="3.40.720.10">
    <property type="entry name" value="Alkaline Phosphatase, subunit A"/>
    <property type="match status" value="1"/>
</dbReference>
<keyword evidence="3" id="KW-1003">Cell membrane</keyword>
<evidence type="ECO:0000313" key="8">
    <source>
        <dbReference type="EMBL" id="PDZ94294.1"/>
    </source>
</evidence>
<dbReference type="Pfam" id="PF00884">
    <property type="entry name" value="Sulfatase"/>
    <property type="match status" value="1"/>
</dbReference>